<dbReference type="RefSeq" id="WP_252161083.1">
    <property type="nucleotide sequence ID" value="NZ_CP098809.1"/>
</dbReference>
<name>A0A9Q8YG17_ENSAD</name>
<dbReference type="AlphaFoldDB" id="A0A9Q8YG17"/>
<organism evidence="2 3">
    <name type="scientific">Ensifer adhaerens</name>
    <name type="common">Sinorhizobium morelense</name>
    <dbReference type="NCBI Taxonomy" id="106592"/>
    <lineage>
        <taxon>Bacteria</taxon>
        <taxon>Pseudomonadati</taxon>
        <taxon>Pseudomonadota</taxon>
        <taxon>Alphaproteobacteria</taxon>
        <taxon>Hyphomicrobiales</taxon>
        <taxon>Rhizobiaceae</taxon>
        <taxon>Sinorhizobium/Ensifer group</taxon>
        <taxon>Ensifer</taxon>
    </lineage>
</organism>
<evidence type="ECO:0000259" key="1">
    <source>
        <dbReference type="Pfam" id="PF20033"/>
    </source>
</evidence>
<evidence type="ECO:0000313" key="3">
    <source>
        <dbReference type="Proteomes" id="UP001055460"/>
    </source>
</evidence>
<dbReference type="EMBL" id="CP098809">
    <property type="protein sequence ID" value="USJ27447.1"/>
    <property type="molecule type" value="Genomic_DNA"/>
</dbReference>
<dbReference type="Proteomes" id="UP001055460">
    <property type="component" value="Plasmid pB"/>
</dbReference>
<gene>
    <name evidence="2" type="ORF">NE863_33960</name>
</gene>
<dbReference type="InterPro" id="IPR045497">
    <property type="entry name" value="DUF6438"/>
</dbReference>
<protein>
    <submittedName>
        <fullName evidence="2">DUF6438 domain-containing protein</fullName>
    </submittedName>
</protein>
<evidence type="ECO:0000313" key="2">
    <source>
        <dbReference type="EMBL" id="USJ27447.1"/>
    </source>
</evidence>
<feature type="domain" description="DUF6438" evidence="1">
    <location>
        <begin position="15"/>
        <end position="115"/>
    </location>
</feature>
<dbReference type="Pfam" id="PF20033">
    <property type="entry name" value="DUF6438"/>
    <property type="match status" value="1"/>
</dbReference>
<accession>A0A9Q8YG17</accession>
<sequence length="156" mass="17257">MAAAALLVEQSQTPSIIVERKPCLGECPVYRFQVSASGGMFEGRRFTSVHGEQSFSITPKEWSTFQSALAPHRPQGTETITVGHARCRQFATDHASVSVTWIEVGRSDQLVFNFGCRDPRNDALARTLADAPDLLQVGKLIEDRRLEDGAWDRPAK</sequence>
<geneLocation type="plasmid" evidence="2 3">
    <name>pB</name>
</geneLocation>
<reference evidence="2" key="1">
    <citation type="submission" date="2022-06" db="EMBL/GenBank/DDBJ databases">
        <title>Physiological and biochemical characterization and genomic elucidation of a strain of the genus Ensifer adhaerens M8 that combines arsenic oxidation and chromium reduction.</title>
        <authorList>
            <person name="Li X."/>
            <person name="Yu c."/>
        </authorList>
    </citation>
    <scope>NUCLEOTIDE SEQUENCE</scope>
    <source>
        <strain evidence="2">M8</strain>
        <plasmid evidence="2">pB</plasmid>
    </source>
</reference>
<keyword evidence="2" id="KW-0614">Plasmid</keyword>
<proteinExistence type="predicted"/>